<dbReference type="InParanoid" id="A0A1S3JJY2"/>
<dbReference type="STRING" id="7574.A0A1S3JJY2"/>
<dbReference type="PROSITE" id="PS00889">
    <property type="entry name" value="CNMP_BINDING_2"/>
    <property type="match status" value="1"/>
</dbReference>
<dbReference type="CDD" id="cd00038">
    <property type="entry name" value="CAP_ED"/>
    <property type="match status" value="2"/>
</dbReference>
<dbReference type="AlphaFoldDB" id="A0A1S3JJY2"/>
<dbReference type="InterPro" id="IPR014710">
    <property type="entry name" value="RmlC-like_jellyroll"/>
</dbReference>
<dbReference type="InterPro" id="IPR000595">
    <property type="entry name" value="cNMP-bd_dom"/>
</dbReference>
<dbReference type="OrthoDB" id="2021138at2759"/>
<proteinExistence type="predicted"/>
<feature type="domain" description="Cyclic nucleotide-binding" evidence="1">
    <location>
        <begin position="37"/>
        <end position="163"/>
    </location>
</feature>
<sequence length="553" mass="63550">MAFMYQKVLSVITQPPDSRPDAMIEQLIPWFQKKSELFRSVQKDILKDIIRNCNFQHCDTDYVIIHQEEKGDRFYIILHGQVSVYFNNKLGDGEIVLENEDSSVRSKPLDRRPYGAYVTSLDEGKSFGEVALITEDCVRTASVIVDTKTDLLVVSRELFNRCLRAAKEQEFNAKMAFVNNCEYFCSWQPKCKRQLAMSLIKRTIPFDGLILKQGDPVEGIFYIIRGQVKITMQPSLHWRQNNFTNFRGSHWSKPDGKEDGRLLSKEVGANRTKPLTVTNWLGHRGRSVEVCISGTGEAVGDIEVSFDVPRYLQTAVAAVPCEVFLLTTRSYERQLMKRYSKTADAIKAHCKAKIERRLDRLGNMDDTHFLRSLHTDLQFGRTDKRQQKLSQSLSGVTFGKQSGFIHRDFDSKLTKNKMFWNKSRTDDRATKINPWENPSHLSNNVSPGNTGENRSIFTFSCHNKALKDGKVKGAVEPFRDWQTSDEALSSLEMKLDSWHSEMKSKDNKKERVFRLRRFSNDDGTRRPLPGQKVMLSPKNAKGKLQFRYTLNSA</sequence>
<organism evidence="2 3">
    <name type="scientific">Lingula anatina</name>
    <name type="common">Brachiopod</name>
    <name type="synonym">Lingula unguis</name>
    <dbReference type="NCBI Taxonomy" id="7574"/>
    <lineage>
        <taxon>Eukaryota</taxon>
        <taxon>Metazoa</taxon>
        <taxon>Spiralia</taxon>
        <taxon>Lophotrochozoa</taxon>
        <taxon>Brachiopoda</taxon>
        <taxon>Linguliformea</taxon>
        <taxon>Lingulata</taxon>
        <taxon>Lingulida</taxon>
        <taxon>Linguloidea</taxon>
        <taxon>Lingulidae</taxon>
        <taxon>Lingula</taxon>
    </lineage>
</organism>
<evidence type="ECO:0000313" key="2">
    <source>
        <dbReference type="Proteomes" id="UP000085678"/>
    </source>
</evidence>
<reference evidence="3" key="1">
    <citation type="submission" date="2025-08" db="UniProtKB">
        <authorList>
            <consortium name="RefSeq"/>
        </authorList>
    </citation>
    <scope>IDENTIFICATION</scope>
    <source>
        <tissue evidence="3">Gonads</tissue>
    </source>
</reference>
<dbReference type="KEGG" id="lak:106173902"/>
<dbReference type="RefSeq" id="XP_013410687.1">
    <property type="nucleotide sequence ID" value="XM_013555233.1"/>
</dbReference>
<name>A0A1S3JJY2_LINAN</name>
<dbReference type="InterPro" id="IPR018490">
    <property type="entry name" value="cNMP-bd_dom_sf"/>
</dbReference>
<dbReference type="PROSITE" id="PS50042">
    <property type="entry name" value="CNMP_BINDING_3"/>
    <property type="match status" value="2"/>
</dbReference>
<dbReference type="PANTHER" id="PTHR23011">
    <property type="entry name" value="CYCLIC NUCLEOTIDE-BINDING DOMAIN CONTAINING PROTEIN"/>
    <property type="match status" value="1"/>
</dbReference>
<keyword evidence="2" id="KW-1185">Reference proteome</keyword>
<protein>
    <submittedName>
        <fullName evidence="3">Uncharacterized protein LOC106173902</fullName>
    </submittedName>
</protein>
<accession>A0A1S3JJY2</accession>
<evidence type="ECO:0000313" key="3">
    <source>
        <dbReference type="RefSeq" id="XP_013410687.1"/>
    </source>
</evidence>
<evidence type="ECO:0000259" key="1">
    <source>
        <dbReference type="PROSITE" id="PS50042"/>
    </source>
</evidence>
<dbReference type="Gene3D" id="2.60.120.10">
    <property type="entry name" value="Jelly Rolls"/>
    <property type="match status" value="2"/>
</dbReference>
<dbReference type="OMA" id="QPCHFAV"/>
<feature type="domain" description="Cyclic nucleotide-binding" evidence="1">
    <location>
        <begin position="183"/>
        <end position="233"/>
    </location>
</feature>
<dbReference type="Proteomes" id="UP000085678">
    <property type="component" value="Unplaced"/>
</dbReference>
<dbReference type="GeneID" id="106173902"/>
<dbReference type="SUPFAM" id="SSF51206">
    <property type="entry name" value="cAMP-binding domain-like"/>
    <property type="match status" value="2"/>
</dbReference>
<dbReference type="PANTHER" id="PTHR23011:SF28">
    <property type="entry name" value="CYCLIC NUCLEOTIDE-BINDING DOMAIN CONTAINING PROTEIN"/>
    <property type="match status" value="1"/>
</dbReference>
<dbReference type="SMART" id="SM00100">
    <property type="entry name" value="cNMP"/>
    <property type="match status" value="2"/>
</dbReference>
<dbReference type="InterPro" id="IPR018488">
    <property type="entry name" value="cNMP-bd_CS"/>
</dbReference>
<gene>
    <name evidence="3" type="primary">LOC106173902</name>
</gene>